<dbReference type="RefSeq" id="WP_110064841.1">
    <property type="nucleotide sequence ID" value="NZ_QGTW01000005.1"/>
</dbReference>
<name>A0A2V2ZWJ5_9BACI</name>
<dbReference type="Proteomes" id="UP000247150">
    <property type="component" value="Unassembled WGS sequence"/>
</dbReference>
<dbReference type="GO" id="GO:0047580">
    <property type="term" value="F:4-hydroxyproline epimerase activity"/>
    <property type="evidence" value="ECO:0007669"/>
    <property type="project" value="TreeGrafter"/>
</dbReference>
<dbReference type="OrthoDB" id="2905832at2"/>
<accession>A0A2V2ZWJ5</accession>
<comment type="similarity">
    <text evidence="1">Belongs to the proline racemase family.</text>
</comment>
<dbReference type="Gene3D" id="3.10.310.10">
    <property type="entry name" value="Diaminopimelate Epimerase, Chain A, domain 1"/>
    <property type="match status" value="2"/>
</dbReference>
<dbReference type="PANTHER" id="PTHR33442">
    <property type="entry name" value="TRANS-3-HYDROXY-L-PROLINE DEHYDRATASE"/>
    <property type="match status" value="1"/>
</dbReference>
<evidence type="ECO:0000256" key="1">
    <source>
        <dbReference type="ARBA" id="ARBA00007529"/>
    </source>
</evidence>
<dbReference type="InterPro" id="IPR008794">
    <property type="entry name" value="Pro_racemase_fam"/>
</dbReference>
<proteinExistence type="inferred from homology"/>
<evidence type="ECO:0000313" key="3">
    <source>
        <dbReference type="Proteomes" id="UP000247150"/>
    </source>
</evidence>
<gene>
    <name evidence="2" type="ORF">DFO73_10529</name>
</gene>
<dbReference type="AlphaFoldDB" id="A0A2V2ZWJ5"/>
<dbReference type="EMBL" id="QGTW01000005">
    <property type="protein sequence ID" value="PWW28794.1"/>
    <property type="molecule type" value="Genomic_DNA"/>
</dbReference>
<dbReference type="SUPFAM" id="SSF54506">
    <property type="entry name" value="Diaminopimelate epimerase-like"/>
    <property type="match status" value="1"/>
</dbReference>
<dbReference type="PANTHER" id="PTHR33442:SF1">
    <property type="entry name" value="TRANS-3-HYDROXY-L-PROLINE DEHYDRATASE"/>
    <property type="match status" value="1"/>
</dbReference>
<protein>
    <submittedName>
        <fullName evidence="2">Proline racemase</fullName>
    </submittedName>
</protein>
<dbReference type="Pfam" id="PF05544">
    <property type="entry name" value="Pro_racemase"/>
    <property type="match status" value="1"/>
</dbReference>
<comment type="caution">
    <text evidence="2">The sequence shown here is derived from an EMBL/GenBank/DDBJ whole genome shotgun (WGS) entry which is preliminary data.</text>
</comment>
<evidence type="ECO:0000313" key="2">
    <source>
        <dbReference type="EMBL" id="PWW28794.1"/>
    </source>
</evidence>
<sequence>MKIQKAYSTTDVHVAGEAFRIISGAPFVHYQSLEQLQEQLPHVFGEEINFLLKEPRGFAGLNGCLVVPPISLEADAAVVFFNHEGPVPLQYGGVAAVITALLECGQLQPQTSHEYNIETISGVVAVKAVMEQDEVISVSIKLEPSKVIQRNVPLSLEGSRATYSLVQAGELYAVFNQKDASPRILVEELSGLKRWGQAAIEALRSSTSAKGVILMDDSALKENKLKSITFREDGYIVRSPGFGPGAACLASSIHCSGIGLEEPVVNESIYGGRLELKIVQEIDGSYQCKVTTRGFITGMQTFVLDPTDPLYDGFLLK</sequence>
<reference evidence="2 3" key="1">
    <citation type="submission" date="2018-05" db="EMBL/GenBank/DDBJ databases">
        <title>Freshwater and sediment microbial communities from various areas in North America, analyzing microbe dynamics in response to fracking.</title>
        <authorList>
            <person name="Lamendella R."/>
        </authorList>
    </citation>
    <scope>NUCLEOTIDE SEQUENCE [LARGE SCALE GENOMIC DNA]</scope>
    <source>
        <strain evidence="2 3">15_TX</strain>
    </source>
</reference>
<organism evidence="2 3">
    <name type="scientific">Cytobacillus oceanisediminis</name>
    <dbReference type="NCBI Taxonomy" id="665099"/>
    <lineage>
        <taxon>Bacteria</taxon>
        <taxon>Bacillati</taxon>
        <taxon>Bacillota</taxon>
        <taxon>Bacilli</taxon>
        <taxon>Bacillales</taxon>
        <taxon>Bacillaceae</taxon>
        <taxon>Cytobacillus</taxon>
    </lineage>
</organism>